<sequence>MSDWSSTIKRRQVHNFQNLKIWQKAMDIAEQTYLTSSEFPKQEKYGLTDQIRRSAVSVPSHIAEGAVRNTDGEFRNFFGIASGSSKELLSQMILSHRLNMISKDKI</sequence>
<name>A0A918SIF9_9FLAO</name>
<organism evidence="1 2">
    <name type="scientific">Salinimicrobium marinum</name>
    <dbReference type="NCBI Taxonomy" id="680283"/>
    <lineage>
        <taxon>Bacteria</taxon>
        <taxon>Pseudomonadati</taxon>
        <taxon>Bacteroidota</taxon>
        <taxon>Flavobacteriia</taxon>
        <taxon>Flavobacteriales</taxon>
        <taxon>Flavobacteriaceae</taxon>
        <taxon>Salinimicrobium</taxon>
    </lineage>
</organism>
<dbReference type="InterPro" id="IPR012657">
    <property type="entry name" value="23S_rRNA-intervening_sequence"/>
</dbReference>
<evidence type="ECO:0000313" key="1">
    <source>
        <dbReference type="EMBL" id="GHA41946.1"/>
    </source>
</evidence>
<reference evidence="1" key="1">
    <citation type="journal article" date="2014" name="Int. J. Syst. Evol. Microbiol.">
        <title>Complete genome sequence of Corynebacterium casei LMG S-19264T (=DSM 44701T), isolated from a smear-ripened cheese.</title>
        <authorList>
            <consortium name="US DOE Joint Genome Institute (JGI-PGF)"/>
            <person name="Walter F."/>
            <person name="Albersmeier A."/>
            <person name="Kalinowski J."/>
            <person name="Ruckert C."/>
        </authorList>
    </citation>
    <scope>NUCLEOTIDE SEQUENCE</scope>
    <source>
        <strain evidence="1">KCTC 12719</strain>
    </source>
</reference>
<dbReference type="AlphaFoldDB" id="A0A918SIF9"/>
<dbReference type="Pfam" id="PF05635">
    <property type="entry name" value="23S_rRNA_IVP"/>
    <property type="match status" value="1"/>
</dbReference>
<dbReference type="CDD" id="cd16377">
    <property type="entry name" value="23S_rRNA_IVP_like"/>
    <property type="match status" value="1"/>
</dbReference>
<gene>
    <name evidence="1" type="ORF">GCM10007103_24070</name>
</gene>
<protein>
    <recommendedName>
        <fullName evidence="3">Four helix bundle protein</fullName>
    </recommendedName>
</protein>
<accession>A0A918SIF9</accession>
<comment type="caution">
    <text evidence="1">The sequence shown here is derived from an EMBL/GenBank/DDBJ whole genome shotgun (WGS) entry which is preliminary data.</text>
</comment>
<evidence type="ECO:0008006" key="3">
    <source>
        <dbReference type="Google" id="ProtNLM"/>
    </source>
</evidence>
<dbReference type="Proteomes" id="UP000610456">
    <property type="component" value="Unassembled WGS sequence"/>
</dbReference>
<dbReference type="NCBIfam" id="TIGR02436">
    <property type="entry name" value="four helix bundle protein"/>
    <property type="match status" value="1"/>
</dbReference>
<evidence type="ECO:0000313" key="2">
    <source>
        <dbReference type="Proteomes" id="UP000610456"/>
    </source>
</evidence>
<dbReference type="Gene3D" id="1.20.1440.60">
    <property type="entry name" value="23S rRNA-intervening sequence"/>
    <property type="match status" value="1"/>
</dbReference>
<dbReference type="PANTHER" id="PTHR38471">
    <property type="entry name" value="FOUR HELIX BUNDLE PROTEIN"/>
    <property type="match status" value="1"/>
</dbReference>
<dbReference type="InterPro" id="IPR036583">
    <property type="entry name" value="23S_rRNA_IVS_sf"/>
</dbReference>
<proteinExistence type="predicted"/>
<reference evidence="1" key="2">
    <citation type="submission" date="2020-09" db="EMBL/GenBank/DDBJ databases">
        <authorList>
            <person name="Sun Q."/>
            <person name="Kim S."/>
        </authorList>
    </citation>
    <scope>NUCLEOTIDE SEQUENCE</scope>
    <source>
        <strain evidence="1">KCTC 12719</strain>
    </source>
</reference>
<dbReference type="SUPFAM" id="SSF158446">
    <property type="entry name" value="IVS-encoded protein-like"/>
    <property type="match status" value="1"/>
</dbReference>
<dbReference type="EMBL" id="BMXB01000010">
    <property type="protein sequence ID" value="GHA41946.1"/>
    <property type="molecule type" value="Genomic_DNA"/>
</dbReference>
<keyword evidence="2" id="KW-1185">Reference proteome</keyword>
<dbReference type="PANTHER" id="PTHR38471:SF2">
    <property type="entry name" value="FOUR HELIX BUNDLE PROTEIN"/>
    <property type="match status" value="1"/>
</dbReference>